<feature type="region of interest" description="Disordered" evidence="1">
    <location>
        <begin position="1"/>
        <end position="23"/>
    </location>
</feature>
<evidence type="ECO:0000313" key="2">
    <source>
        <dbReference type="EMBL" id="VVE65548.1"/>
    </source>
</evidence>
<dbReference type="Proteomes" id="UP000383122">
    <property type="component" value="Unassembled WGS sequence"/>
</dbReference>
<accession>A0A5E4ZXK8</accession>
<dbReference type="RefSeq" id="WP_150737964.1">
    <property type="nucleotide sequence ID" value="NZ_CABPSP010000004.1"/>
</dbReference>
<organism evidence="2 3">
    <name type="scientific">Pandoraea anapnoica</name>
    <dbReference type="NCBI Taxonomy" id="2508301"/>
    <lineage>
        <taxon>Bacteria</taxon>
        <taxon>Pseudomonadati</taxon>
        <taxon>Pseudomonadota</taxon>
        <taxon>Betaproteobacteria</taxon>
        <taxon>Burkholderiales</taxon>
        <taxon>Burkholderiaceae</taxon>
        <taxon>Pandoraea</taxon>
    </lineage>
</organism>
<name>A0A5E4ZXK8_9BURK</name>
<evidence type="ECO:0000256" key="1">
    <source>
        <dbReference type="SAM" id="MobiDB-lite"/>
    </source>
</evidence>
<sequence>MNARDLMPQVVSPSQPDTRFTDPPSVREAVNNTLDPAMSAPNGATVVVPVYLEQQPGDSIRIDWNGFGAGGAPVNYDATQPVFGGDVGKEINFTVPQDIVEATAGGQASITYTVTFFWEAASPSPQPRPQTSPPLTLTVLATSAELPVPSVDRVTNGMLDPDANPAGTVARVPAGVTQAGDIVRLYWVGATTYTDWFPVNTGTAGKELPYDIARNFIDENRNRRVSVYYEIERGAARLKSDTLRFSVGEVQLLPAPDIPDAVDGVLDPTGIVDVPIVVPAEADLEPGDNVTVHVDGPKGSDTVSRIVPGSGTGQPLTLLMAVDVFRDNLGDEVEVHYTVSRFVDGREDVSDVRTIRVRAAPMAFPAPRIKEATGNRLEPLDAVNSLTATVNFNGAQPADEVQVTWTGNGIDGSYQSEWLFIGSVPRDIALDPSVVAFNIGNSVTVTYEVRRAGASVGVSDSLTLDVLALDTSPGGPLPTPELKDIEGDELDLELVANGGVITVTPPWPLIAEGQRFWLDLEGTDGDGNVHNYRQANGVLVNAQHVEVGLANRQVPASYFAPLADGSTLRLVFKVTFDGSSNEADAVTFPVRTYFVGKVPAKLTEDFESTENYNFPVNDTQHLEFMDVTNLAGLVRFASSPQFPDPGTPVSGRMLYLIGVARARVEFHFPVRFVRFGCWTGPRSCLVYYYDSNRVLLQAKWAPNHGSAPGAWVDYSRDTADIKYVELWDQGTNTQLDNFTVET</sequence>
<reference evidence="2 3" key="1">
    <citation type="submission" date="2019-08" db="EMBL/GenBank/DDBJ databases">
        <authorList>
            <person name="Peeters C."/>
        </authorList>
    </citation>
    <scope>NUCLEOTIDE SEQUENCE [LARGE SCALE GENOMIC DNA]</scope>
    <source>
        <strain evidence="2 3">LMG 31117</strain>
    </source>
</reference>
<evidence type="ECO:0000313" key="3">
    <source>
        <dbReference type="Proteomes" id="UP000383122"/>
    </source>
</evidence>
<dbReference type="EMBL" id="CABPSP010000004">
    <property type="protein sequence ID" value="VVE65548.1"/>
    <property type="molecule type" value="Genomic_DNA"/>
</dbReference>
<protein>
    <submittedName>
        <fullName evidence="2">Uncharacterized protein</fullName>
    </submittedName>
</protein>
<dbReference type="AlphaFoldDB" id="A0A5E4ZXK8"/>
<keyword evidence="3" id="KW-1185">Reference proteome</keyword>
<gene>
    <name evidence="2" type="ORF">PAN31117_01907</name>
</gene>
<dbReference type="OrthoDB" id="8577868at2"/>
<proteinExistence type="predicted"/>